<dbReference type="Proteomes" id="UP001597163">
    <property type="component" value="Unassembled WGS sequence"/>
</dbReference>
<evidence type="ECO:0008006" key="3">
    <source>
        <dbReference type="Google" id="ProtNLM"/>
    </source>
</evidence>
<sequence length="244" mass="26624">MKPLNKTSFNQITNTLFLFVFCIISACSSGDGGDAPIDPIEDVKDPTAATLVFPAANSECTEGTINTTTESTITFEWNASKYTDSYNLQLKDLNTGTVTSYSTSENSYAIKLKRGNPYSWFIVSRSNKTSKTGTSATWKFFNAGEGVSSYAPFPAEAVRPVLGANVTSGDITLEWTTSDVDNDIESYNVNFGEVNPPTEFKTEITGTTLNNVTIEANKTYYWSVTTKDSQGNISYSEVFSFTGI</sequence>
<proteinExistence type="predicted"/>
<dbReference type="RefSeq" id="WP_311939830.1">
    <property type="nucleotide sequence ID" value="NZ_JAVSCK010000003.1"/>
</dbReference>
<dbReference type="InterPro" id="IPR013783">
    <property type="entry name" value="Ig-like_fold"/>
</dbReference>
<dbReference type="SUPFAM" id="SSF49265">
    <property type="entry name" value="Fibronectin type III"/>
    <property type="match status" value="1"/>
</dbReference>
<keyword evidence="2" id="KW-1185">Reference proteome</keyword>
<evidence type="ECO:0000313" key="2">
    <source>
        <dbReference type="Proteomes" id="UP001597163"/>
    </source>
</evidence>
<dbReference type="InterPro" id="IPR036116">
    <property type="entry name" value="FN3_sf"/>
</dbReference>
<reference evidence="2" key="1">
    <citation type="journal article" date="2019" name="Int. J. Syst. Evol. Microbiol.">
        <title>The Global Catalogue of Microorganisms (GCM) 10K type strain sequencing project: providing services to taxonomists for standard genome sequencing and annotation.</title>
        <authorList>
            <consortium name="The Broad Institute Genomics Platform"/>
            <consortium name="The Broad Institute Genome Sequencing Center for Infectious Disease"/>
            <person name="Wu L."/>
            <person name="Ma J."/>
        </authorList>
    </citation>
    <scope>NUCLEOTIDE SEQUENCE [LARGE SCALE GENOMIC DNA]</scope>
    <source>
        <strain evidence="2">CCUG 63246</strain>
    </source>
</reference>
<dbReference type="Gene3D" id="2.60.40.10">
    <property type="entry name" value="Immunoglobulins"/>
    <property type="match status" value="1"/>
</dbReference>
<evidence type="ECO:0000313" key="1">
    <source>
        <dbReference type="EMBL" id="MFD1162915.1"/>
    </source>
</evidence>
<protein>
    <recommendedName>
        <fullName evidence="3">Fibronectin type-III domain-containing protein</fullName>
    </recommendedName>
</protein>
<name>A0ABW3RCS6_9FLAO</name>
<accession>A0ABW3RCS6</accession>
<dbReference type="PROSITE" id="PS51257">
    <property type="entry name" value="PROKAR_LIPOPROTEIN"/>
    <property type="match status" value="1"/>
</dbReference>
<organism evidence="1 2">
    <name type="scientific">Hwangdonia seohaensis</name>
    <dbReference type="NCBI Taxonomy" id="1240727"/>
    <lineage>
        <taxon>Bacteria</taxon>
        <taxon>Pseudomonadati</taxon>
        <taxon>Bacteroidota</taxon>
        <taxon>Flavobacteriia</taxon>
        <taxon>Flavobacteriales</taxon>
        <taxon>Flavobacteriaceae</taxon>
        <taxon>Hwangdonia</taxon>
    </lineage>
</organism>
<comment type="caution">
    <text evidence="1">The sequence shown here is derived from an EMBL/GenBank/DDBJ whole genome shotgun (WGS) entry which is preliminary data.</text>
</comment>
<dbReference type="EMBL" id="JBHTLJ010000003">
    <property type="protein sequence ID" value="MFD1162915.1"/>
    <property type="molecule type" value="Genomic_DNA"/>
</dbReference>
<gene>
    <name evidence="1" type="ORF">ACFQ2E_10835</name>
</gene>